<keyword evidence="3 5" id="KW-1133">Transmembrane helix</keyword>
<evidence type="ECO:0000256" key="2">
    <source>
        <dbReference type="ARBA" id="ARBA00022692"/>
    </source>
</evidence>
<evidence type="ECO:0000256" key="4">
    <source>
        <dbReference type="ARBA" id="ARBA00023136"/>
    </source>
</evidence>
<name>A0AAD5SCB8_9FUNG</name>
<feature type="transmembrane region" description="Helical" evidence="5">
    <location>
        <begin position="225"/>
        <end position="245"/>
    </location>
</feature>
<dbReference type="SUPFAM" id="SSF52091">
    <property type="entry name" value="SpoIIaa-like"/>
    <property type="match status" value="1"/>
</dbReference>
<dbReference type="Pfam" id="PF00916">
    <property type="entry name" value="Sulfate_transp"/>
    <property type="match status" value="1"/>
</dbReference>
<dbReference type="GO" id="GO:0016020">
    <property type="term" value="C:membrane"/>
    <property type="evidence" value="ECO:0007669"/>
    <property type="project" value="UniProtKB-SubCell"/>
</dbReference>
<dbReference type="InterPro" id="IPR011547">
    <property type="entry name" value="SLC26A/SulP_dom"/>
</dbReference>
<feature type="transmembrane region" description="Helical" evidence="5">
    <location>
        <begin position="406"/>
        <end position="426"/>
    </location>
</feature>
<evidence type="ECO:0000256" key="5">
    <source>
        <dbReference type="SAM" id="Phobius"/>
    </source>
</evidence>
<dbReference type="InterPro" id="IPR001902">
    <property type="entry name" value="SLC26A/SulP_fam"/>
</dbReference>
<evidence type="ECO:0000313" key="7">
    <source>
        <dbReference type="EMBL" id="KAJ3050513.1"/>
    </source>
</evidence>
<dbReference type="EMBL" id="JADGJD010000504">
    <property type="protein sequence ID" value="KAJ3050513.1"/>
    <property type="molecule type" value="Genomic_DNA"/>
</dbReference>
<dbReference type="InterPro" id="IPR036513">
    <property type="entry name" value="STAS_dom_sf"/>
</dbReference>
<dbReference type="AlphaFoldDB" id="A0AAD5SCB8"/>
<gene>
    <name evidence="7" type="ORF">HK097_008532</name>
</gene>
<organism evidence="7 8">
    <name type="scientific">Rhizophlyctis rosea</name>
    <dbReference type="NCBI Taxonomy" id="64517"/>
    <lineage>
        <taxon>Eukaryota</taxon>
        <taxon>Fungi</taxon>
        <taxon>Fungi incertae sedis</taxon>
        <taxon>Chytridiomycota</taxon>
        <taxon>Chytridiomycota incertae sedis</taxon>
        <taxon>Chytridiomycetes</taxon>
        <taxon>Rhizophlyctidales</taxon>
        <taxon>Rhizophlyctidaceae</taxon>
        <taxon>Rhizophlyctis</taxon>
    </lineage>
</organism>
<protein>
    <recommendedName>
        <fullName evidence="6">STAS domain-containing protein</fullName>
    </recommendedName>
</protein>
<feature type="domain" description="STAS" evidence="6">
    <location>
        <begin position="515"/>
        <end position="691"/>
    </location>
</feature>
<dbReference type="Gene3D" id="3.30.750.24">
    <property type="entry name" value="STAS domain"/>
    <property type="match status" value="1"/>
</dbReference>
<sequence length="722" mass="78491">MVVQNPTSKIHVDNTDAKAIGSTVKREVRNAPTHIKDYVTGLFPLFQWIRRYNLQWFIGDLIAGFTVGFLVVPQALAQARIATLPIEYGLYTAFVGLVIYAFFATAKDVTIGPTAVLSLFTSQVLAHANKDAAGNNIFPPVQFAIGAAFFAGIYELLIGLLRLGIVVDFIPSSVITGFTSGAATTIIIQQIPKLMGIKGIDTNTQGPHLILRDIFKLIKTTKVDAAFGFSAIAFLVFFKFIGARWGSRKRWVWYLSLAGTGLALVFYIIVSFAVFKAQDGKVFYSLVGNVPRGFKQFAAPTITADLASKLWSPAITVALVGIVEHVAITKSFGRQNGYTNNINANQEIIALGLTNTFGSFLGGYPATGSFSRSAVKAAAGVRTPAAGWITGLIVVLALYVLTPVFYYIPEAVLSAIIIVAISDLIARYPIWLEFWNSGITDFLVAVVALLATIFAGIENGIYSSVVLAAVILLFRTARPTITTLIRTKNHRSYVPVEVAEKSLKQDTTNTEAGIADEIIPTPPGIVIIAFQDSILYPNAHHTADKLLTIVREDTAFGGTPRRAGDRLWCDDTEEKAARLAAKHSEKGTIISKSTLRAVVLDMSRVSHLDAAGYQTLLDFRIEATRWAGHLVPFHFVQPRASYLRLLRRIITSPVKAISIIPGQTDVNYVPDLDVDPLSYFHDTVNDAVESAQATSEAGISTNVTLQDHKLVEDIQAPLVSQS</sequence>
<feature type="transmembrane region" description="Helical" evidence="5">
    <location>
        <begin position="141"/>
        <end position="163"/>
    </location>
</feature>
<evidence type="ECO:0000256" key="3">
    <source>
        <dbReference type="ARBA" id="ARBA00022989"/>
    </source>
</evidence>
<comment type="subcellular location">
    <subcellularLocation>
        <location evidence="1">Membrane</location>
        <topology evidence="1">Multi-pass membrane protein</topology>
    </subcellularLocation>
</comment>
<dbReference type="Proteomes" id="UP001212841">
    <property type="component" value="Unassembled WGS sequence"/>
</dbReference>
<feature type="transmembrane region" description="Helical" evidence="5">
    <location>
        <begin position="251"/>
        <end position="275"/>
    </location>
</feature>
<proteinExistence type="predicted"/>
<accession>A0AAD5SCB8</accession>
<keyword evidence="8" id="KW-1185">Reference proteome</keyword>
<feature type="transmembrane region" description="Helical" evidence="5">
    <location>
        <begin position="379"/>
        <end position="400"/>
    </location>
</feature>
<feature type="transmembrane region" description="Helical" evidence="5">
    <location>
        <begin position="461"/>
        <end position="477"/>
    </location>
</feature>
<feature type="transmembrane region" description="Helical" evidence="5">
    <location>
        <begin position="169"/>
        <end position="188"/>
    </location>
</feature>
<dbReference type="InterPro" id="IPR002645">
    <property type="entry name" value="STAS_dom"/>
</dbReference>
<feature type="transmembrane region" description="Helical" evidence="5">
    <location>
        <begin position="88"/>
        <end position="105"/>
    </location>
</feature>
<dbReference type="Pfam" id="PF01740">
    <property type="entry name" value="STAS"/>
    <property type="match status" value="1"/>
</dbReference>
<dbReference type="GO" id="GO:0055085">
    <property type="term" value="P:transmembrane transport"/>
    <property type="evidence" value="ECO:0007669"/>
    <property type="project" value="InterPro"/>
</dbReference>
<keyword evidence="2 5" id="KW-0812">Transmembrane</keyword>
<feature type="transmembrane region" description="Helical" evidence="5">
    <location>
        <begin position="54"/>
        <end position="76"/>
    </location>
</feature>
<comment type="caution">
    <text evidence="7">The sequence shown here is derived from an EMBL/GenBank/DDBJ whole genome shotgun (WGS) entry which is preliminary data.</text>
</comment>
<evidence type="ECO:0000256" key="1">
    <source>
        <dbReference type="ARBA" id="ARBA00004141"/>
    </source>
</evidence>
<reference evidence="7" key="1">
    <citation type="submission" date="2020-05" db="EMBL/GenBank/DDBJ databases">
        <title>Phylogenomic resolution of chytrid fungi.</title>
        <authorList>
            <person name="Stajich J.E."/>
            <person name="Amses K."/>
            <person name="Simmons R."/>
            <person name="Seto K."/>
            <person name="Myers J."/>
            <person name="Bonds A."/>
            <person name="Quandt C.A."/>
            <person name="Barry K."/>
            <person name="Liu P."/>
            <person name="Grigoriev I."/>
            <person name="Longcore J.E."/>
            <person name="James T.Y."/>
        </authorList>
    </citation>
    <scope>NUCLEOTIDE SEQUENCE</scope>
    <source>
        <strain evidence="7">JEL0318</strain>
    </source>
</reference>
<dbReference type="NCBIfam" id="TIGR00815">
    <property type="entry name" value="sulP"/>
    <property type="match status" value="1"/>
</dbReference>
<feature type="transmembrane region" description="Helical" evidence="5">
    <location>
        <begin position="111"/>
        <end position="129"/>
    </location>
</feature>
<evidence type="ECO:0000313" key="8">
    <source>
        <dbReference type="Proteomes" id="UP001212841"/>
    </source>
</evidence>
<keyword evidence="4 5" id="KW-0472">Membrane</keyword>
<evidence type="ECO:0000259" key="6">
    <source>
        <dbReference type="PROSITE" id="PS50801"/>
    </source>
</evidence>
<dbReference type="PANTHER" id="PTHR11814">
    <property type="entry name" value="SULFATE TRANSPORTER"/>
    <property type="match status" value="1"/>
</dbReference>
<dbReference type="PROSITE" id="PS50801">
    <property type="entry name" value="STAS"/>
    <property type="match status" value="1"/>
</dbReference>